<comment type="similarity">
    <text evidence="2">Belongs to the ZIP transporter (TC 2.A.5) family.</text>
</comment>
<evidence type="ECO:0000256" key="3">
    <source>
        <dbReference type="ARBA" id="ARBA00022475"/>
    </source>
</evidence>
<feature type="transmembrane region" description="Helical" evidence="8">
    <location>
        <begin position="179"/>
        <end position="199"/>
    </location>
</feature>
<evidence type="ECO:0000256" key="5">
    <source>
        <dbReference type="ARBA" id="ARBA00022833"/>
    </source>
</evidence>
<reference evidence="9 10" key="1">
    <citation type="journal article" date="2013" name="Genome Announc.">
        <title>Draft Genome Sequence of Sphingobium quisquiliarum Strain P25T, a Novel Hexachlorocyclohexane (HCH)-Degrading Bacterium Isolated from an HCH Dumpsite.</title>
        <authorList>
            <person name="Kumar Singh A."/>
            <person name="Sangwan N."/>
            <person name="Sharma A."/>
            <person name="Gupta V."/>
            <person name="Khurana J.P."/>
            <person name="Lal R."/>
        </authorList>
    </citation>
    <scope>NUCLEOTIDE SEQUENCE [LARGE SCALE GENOMIC DNA]</scope>
    <source>
        <strain evidence="9 10">P25</strain>
    </source>
</reference>
<evidence type="ECO:0000313" key="10">
    <source>
        <dbReference type="Proteomes" id="UP000015525"/>
    </source>
</evidence>
<dbReference type="EMBL" id="ATHO01000071">
    <property type="protein sequence ID" value="EQB08126.1"/>
    <property type="molecule type" value="Genomic_DNA"/>
</dbReference>
<dbReference type="GO" id="GO:0005385">
    <property type="term" value="F:zinc ion transmembrane transporter activity"/>
    <property type="evidence" value="ECO:0007669"/>
    <property type="project" value="TreeGrafter"/>
</dbReference>
<evidence type="ECO:0000256" key="8">
    <source>
        <dbReference type="SAM" id="Phobius"/>
    </source>
</evidence>
<keyword evidence="10" id="KW-1185">Reference proteome</keyword>
<comment type="caution">
    <text evidence="9">The sequence shown here is derived from an EMBL/GenBank/DDBJ whole genome shotgun (WGS) entry which is preliminary data.</text>
</comment>
<dbReference type="Proteomes" id="UP000015525">
    <property type="component" value="Unassembled WGS sequence"/>
</dbReference>
<gene>
    <name evidence="9" type="ORF">L288_08865</name>
</gene>
<protein>
    <recommendedName>
        <fullName evidence="11">ZIP family metal transporter</fullName>
    </recommendedName>
</protein>
<keyword evidence="6 8" id="KW-1133">Transmembrane helix</keyword>
<keyword evidence="5" id="KW-0862">Zinc</keyword>
<dbReference type="PANTHER" id="PTHR11040:SF211">
    <property type="entry name" value="ZINC TRANSPORTER ZIP11"/>
    <property type="match status" value="1"/>
</dbReference>
<evidence type="ECO:0008006" key="11">
    <source>
        <dbReference type="Google" id="ProtNLM"/>
    </source>
</evidence>
<evidence type="ECO:0000313" key="9">
    <source>
        <dbReference type="EMBL" id="EQB08126.1"/>
    </source>
</evidence>
<feature type="transmembrane region" description="Helical" evidence="8">
    <location>
        <begin position="75"/>
        <end position="97"/>
    </location>
</feature>
<sequence length="257" mass="25909">MTLTPALAGALGSLLAGLATALGALPMLGIGRSAQRHQGVLLGFAAGVMLAASFFSLIIPALHHLEAQGAGSWRSALISAGSVALGAAVIMALARFFPAPDAPVAPSSSWLMSEQSIWLFVAAITLHNVPEGMAVGVSFAGGGYAEGSTTALGIGIQNIPEGFAVNCALALRYSPAVSFWGAVASGLVEPVAGTIGALLVAQFQPLLPWALCIAAGAMISVTMSQIVPALAHERSNRAQISLIAGLCLMMVLDLALA</sequence>
<evidence type="ECO:0000256" key="4">
    <source>
        <dbReference type="ARBA" id="ARBA00022692"/>
    </source>
</evidence>
<evidence type="ECO:0000256" key="1">
    <source>
        <dbReference type="ARBA" id="ARBA00004651"/>
    </source>
</evidence>
<dbReference type="InterPro" id="IPR003689">
    <property type="entry name" value="ZIP"/>
</dbReference>
<dbReference type="PANTHER" id="PTHR11040">
    <property type="entry name" value="ZINC/IRON TRANSPORTER"/>
    <property type="match status" value="1"/>
</dbReference>
<feature type="transmembrane region" description="Helical" evidence="8">
    <location>
        <begin position="6"/>
        <end position="28"/>
    </location>
</feature>
<name>T0GVW9_9SPHN</name>
<accession>T0GVW9</accession>
<keyword evidence="3" id="KW-1003">Cell membrane</keyword>
<comment type="subcellular location">
    <subcellularLocation>
        <location evidence="1">Cell membrane</location>
        <topology evidence="1">Multi-pass membrane protein</topology>
    </subcellularLocation>
</comment>
<keyword evidence="7 8" id="KW-0472">Membrane</keyword>
<dbReference type="RefSeq" id="WP_021238046.1">
    <property type="nucleotide sequence ID" value="NZ_ATHO01000071.1"/>
</dbReference>
<dbReference type="GO" id="GO:0005886">
    <property type="term" value="C:plasma membrane"/>
    <property type="evidence" value="ECO:0007669"/>
    <property type="project" value="UniProtKB-SubCell"/>
</dbReference>
<evidence type="ECO:0000256" key="7">
    <source>
        <dbReference type="ARBA" id="ARBA00023136"/>
    </source>
</evidence>
<organism evidence="9 10">
    <name type="scientific">Sphingobium quisquiliarum P25</name>
    <dbReference type="NCBI Taxonomy" id="1329909"/>
    <lineage>
        <taxon>Bacteria</taxon>
        <taxon>Pseudomonadati</taxon>
        <taxon>Pseudomonadota</taxon>
        <taxon>Alphaproteobacteria</taxon>
        <taxon>Sphingomonadales</taxon>
        <taxon>Sphingomonadaceae</taxon>
        <taxon>Sphingobium</taxon>
    </lineage>
</organism>
<keyword evidence="4 8" id="KW-0812">Transmembrane</keyword>
<feature type="transmembrane region" description="Helical" evidence="8">
    <location>
        <begin position="117"/>
        <end position="140"/>
    </location>
</feature>
<feature type="transmembrane region" description="Helical" evidence="8">
    <location>
        <begin position="238"/>
        <end position="256"/>
    </location>
</feature>
<dbReference type="AlphaFoldDB" id="T0GVW9"/>
<proteinExistence type="inferred from homology"/>
<dbReference type="PATRIC" id="fig|1329909.3.peg.1712"/>
<feature type="transmembrane region" description="Helical" evidence="8">
    <location>
        <begin position="40"/>
        <end position="63"/>
    </location>
</feature>
<feature type="transmembrane region" description="Helical" evidence="8">
    <location>
        <begin position="206"/>
        <end position="226"/>
    </location>
</feature>
<evidence type="ECO:0000256" key="6">
    <source>
        <dbReference type="ARBA" id="ARBA00022989"/>
    </source>
</evidence>
<evidence type="ECO:0000256" key="2">
    <source>
        <dbReference type="ARBA" id="ARBA00006939"/>
    </source>
</evidence>
<dbReference type="Pfam" id="PF02535">
    <property type="entry name" value="Zip"/>
    <property type="match status" value="1"/>
</dbReference>